<feature type="domain" description="RNA polymerase sigma-70 region 2" evidence="5">
    <location>
        <begin position="15"/>
        <end position="81"/>
    </location>
</feature>
<dbReference type="InterPro" id="IPR007627">
    <property type="entry name" value="RNA_pol_sigma70_r2"/>
</dbReference>
<dbReference type="Gene3D" id="1.10.1740.10">
    <property type="match status" value="1"/>
</dbReference>
<dbReference type="GO" id="GO:0016987">
    <property type="term" value="F:sigma factor activity"/>
    <property type="evidence" value="ECO:0007669"/>
    <property type="project" value="UniProtKB-KW"/>
</dbReference>
<evidence type="ECO:0000256" key="4">
    <source>
        <dbReference type="ARBA" id="ARBA00023163"/>
    </source>
</evidence>
<dbReference type="NCBIfam" id="NF009180">
    <property type="entry name" value="PRK12528.1"/>
    <property type="match status" value="1"/>
</dbReference>
<dbReference type="PANTHER" id="PTHR43133">
    <property type="entry name" value="RNA POLYMERASE ECF-TYPE SIGMA FACTO"/>
    <property type="match status" value="1"/>
</dbReference>
<dbReference type="PANTHER" id="PTHR43133:SF63">
    <property type="entry name" value="RNA POLYMERASE SIGMA FACTOR FECI-RELATED"/>
    <property type="match status" value="1"/>
</dbReference>
<dbReference type="InterPro" id="IPR036388">
    <property type="entry name" value="WH-like_DNA-bd_sf"/>
</dbReference>
<keyword evidence="4" id="KW-0804">Transcription</keyword>
<dbReference type="AlphaFoldDB" id="A0A261T3J3"/>
<keyword evidence="2" id="KW-0805">Transcription regulation</keyword>
<evidence type="ECO:0000256" key="2">
    <source>
        <dbReference type="ARBA" id="ARBA00023015"/>
    </source>
</evidence>
<dbReference type="GO" id="GO:0003677">
    <property type="term" value="F:DNA binding"/>
    <property type="evidence" value="ECO:0007669"/>
    <property type="project" value="InterPro"/>
</dbReference>
<sequence length="173" mass="19815">MTTPHSLASPTVESLYCSHHSWLRSWLQRRLGNAEQAADLAQDTFIRLLSSDRVPPRLDEPRAFLTTVAQRLLSNHWRREKLERSYLDALAQAPQELARSPEERALILETLHELDRLLDGLPEPSRRAFLMSQLEGQTHAQIAQALEVSIPTVKRYIARALQRCYFADLSFTG</sequence>
<accession>A0A261T3J3</accession>
<dbReference type="Pfam" id="PF04542">
    <property type="entry name" value="Sigma70_r2"/>
    <property type="match status" value="1"/>
</dbReference>
<dbReference type="Pfam" id="PF08281">
    <property type="entry name" value="Sigma70_r4_2"/>
    <property type="match status" value="1"/>
</dbReference>
<dbReference type="SUPFAM" id="SSF88946">
    <property type="entry name" value="Sigma2 domain of RNA polymerase sigma factors"/>
    <property type="match status" value="1"/>
</dbReference>
<organism evidence="7 8">
    <name type="scientific">Bordetella genomosp. 5</name>
    <dbReference type="NCBI Taxonomy" id="1395608"/>
    <lineage>
        <taxon>Bacteria</taxon>
        <taxon>Pseudomonadati</taxon>
        <taxon>Pseudomonadota</taxon>
        <taxon>Betaproteobacteria</taxon>
        <taxon>Burkholderiales</taxon>
        <taxon>Alcaligenaceae</taxon>
        <taxon>Bordetella</taxon>
    </lineage>
</organism>
<dbReference type="InterPro" id="IPR013325">
    <property type="entry name" value="RNA_pol_sigma_r2"/>
</dbReference>
<dbReference type="EMBL" id="NEVP01000015">
    <property type="protein sequence ID" value="OZI44169.1"/>
    <property type="molecule type" value="Genomic_DNA"/>
</dbReference>
<keyword evidence="3" id="KW-0731">Sigma factor</keyword>
<name>A0A261T3J3_9BORD</name>
<evidence type="ECO:0000256" key="1">
    <source>
        <dbReference type="ARBA" id="ARBA00010641"/>
    </source>
</evidence>
<dbReference type="InterPro" id="IPR013324">
    <property type="entry name" value="RNA_pol_sigma_r3/r4-like"/>
</dbReference>
<evidence type="ECO:0000313" key="7">
    <source>
        <dbReference type="EMBL" id="OZI44169.1"/>
    </source>
</evidence>
<gene>
    <name evidence="7" type="ORF">CAL25_22790</name>
</gene>
<evidence type="ECO:0000259" key="5">
    <source>
        <dbReference type="Pfam" id="PF04542"/>
    </source>
</evidence>
<dbReference type="Gene3D" id="1.10.10.10">
    <property type="entry name" value="Winged helix-like DNA-binding domain superfamily/Winged helix DNA-binding domain"/>
    <property type="match status" value="1"/>
</dbReference>
<dbReference type="SUPFAM" id="SSF88659">
    <property type="entry name" value="Sigma3 and sigma4 domains of RNA polymerase sigma factors"/>
    <property type="match status" value="1"/>
</dbReference>
<dbReference type="RefSeq" id="WP_094804196.1">
    <property type="nucleotide sequence ID" value="NZ_NEVN01000011.1"/>
</dbReference>
<comment type="similarity">
    <text evidence="1">Belongs to the sigma-70 factor family. ECF subfamily.</text>
</comment>
<dbReference type="InterPro" id="IPR039425">
    <property type="entry name" value="RNA_pol_sigma-70-like"/>
</dbReference>
<dbReference type="Proteomes" id="UP000216913">
    <property type="component" value="Unassembled WGS sequence"/>
</dbReference>
<dbReference type="NCBIfam" id="NF007232">
    <property type="entry name" value="PRK09651.1"/>
    <property type="match status" value="1"/>
</dbReference>
<dbReference type="CDD" id="cd06171">
    <property type="entry name" value="Sigma70_r4"/>
    <property type="match status" value="1"/>
</dbReference>
<dbReference type="OrthoDB" id="8654550at2"/>
<dbReference type="InterPro" id="IPR014284">
    <property type="entry name" value="RNA_pol_sigma-70_dom"/>
</dbReference>
<dbReference type="InterPro" id="IPR013249">
    <property type="entry name" value="RNA_pol_sigma70_r4_t2"/>
</dbReference>
<keyword evidence="8" id="KW-1185">Reference proteome</keyword>
<proteinExistence type="inferred from homology"/>
<dbReference type="NCBIfam" id="TIGR02937">
    <property type="entry name" value="sigma70-ECF"/>
    <property type="match status" value="1"/>
</dbReference>
<evidence type="ECO:0000256" key="3">
    <source>
        <dbReference type="ARBA" id="ARBA00023082"/>
    </source>
</evidence>
<evidence type="ECO:0000259" key="6">
    <source>
        <dbReference type="Pfam" id="PF08281"/>
    </source>
</evidence>
<evidence type="ECO:0000313" key="8">
    <source>
        <dbReference type="Proteomes" id="UP000216913"/>
    </source>
</evidence>
<reference evidence="7 8" key="1">
    <citation type="submission" date="2017-05" db="EMBL/GenBank/DDBJ databases">
        <title>Complete and WGS of Bordetella genogroups.</title>
        <authorList>
            <person name="Spilker T."/>
            <person name="LiPuma J."/>
        </authorList>
    </citation>
    <scope>NUCLEOTIDE SEQUENCE [LARGE SCALE GENOMIC DNA]</scope>
    <source>
        <strain evidence="7 8">AU10456</strain>
    </source>
</reference>
<comment type="caution">
    <text evidence="7">The sequence shown here is derived from an EMBL/GenBank/DDBJ whole genome shotgun (WGS) entry which is preliminary data.</text>
</comment>
<protein>
    <submittedName>
        <fullName evidence="7">RNA polymerase subunit sigma</fullName>
    </submittedName>
</protein>
<feature type="domain" description="RNA polymerase sigma factor 70 region 4 type 2" evidence="6">
    <location>
        <begin position="112"/>
        <end position="164"/>
    </location>
</feature>
<dbReference type="GO" id="GO:0006352">
    <property type="term" value="P:DNA-templated transcription initiation"/>
    <property type="evidence" value="ECO:0007669"/>
    <property type="project" value="InterPro"/>
</dbReference>